<organism evidence="12 13">
    <name type="scientific">Candidatus Desantisbacteria bacterium CG_4_10_14_0_8_um_filter_48_22</name>
    <dbReference type="NCBI Taxonomy" id="1974543"/>
    <lineage>
        <taxon>Bacteria</taxon>
        <taxon>Candidatus Desantisiibacteriota</taxon>
    </lineage>
</organism>
<dbReference type="FunFam" id="2.40.50.140:FF:000009">
    <property type="entry name" value="Elongation factor P"/>
    <property type="match status" value="1"/>
</dbReference>
<comment type="caution">
    <text evidence="12">The sequence shown here is derived from an EMBL/GenBank/DDBJ whole genome shotgun (WGS) entry which is preliminary data.</text>
</comment>
<dbReference type="CDD" id="cd04470">
    <property type="entry name" value="S1_EF-P_repeat_1"/>
    <property type="match status" value="1"/>
</dbReference>
<evidence type="ECO:0000256" key="5">
    <source>
        <dbReference type="ARBA" id="ARBA00022768"/>
    </source>
</evidence>
<protein>
    <recommendedName>
        <fullName evidence="7 8">Elongation factor P</fullName>
        <shortName evidence="7">EF-P</shortName>
    </recommendedName>
</protein>
<dbReference type="InterPro" id="IPR013852">
    <property type="entry name" value="Transl_elong_P/YeiP_CS"/>
</dbReference>
<dbReference type="GO" id="GO:0043043">
    <property type="term" value="P:peptide biosynthetic process"/>
    <property type="evidence" value="ECO:0007669"/>
    <property type="project" value="InterPro"/>
</dbReference>
<evidence type="ECO:0000313" key="13">
    <source>
        <dbReference type="Proteomes" id="UP000229307"/>
    </source>
</evidence>
<dbReference type="CDD" id="cd05794">
    <property type="entry name" value="S1_EF-P_repeat_2"/>
    <property type="match status" value="1"/>
</dbReference>
<feature type="domain" description="Elongation factor P C-terminal" evidence="10">
    <location>
        <begin position="137"/>
        <end position="192"/>
    </location>
</feature>
<dbReference type="FunFam" id="2.30.30.30:FF:000003">
    <property type="entry name" value="Elongation factor P"/>
    <property type="match status" value="1"/>
</dbReference>
<comment type="function">
    <text evidence="7">Involved in peptide bond synthesis. Stimulates efficient translation and peptide-bond synthesis on native or reconstituted 70S ribosomes in vitro. Probably functions indirectly by altering the affinity of the ribosome for aminoacyl-tRNA, thus increasing their reactivity as acceptors for peptidyl transferase.</text>
</comment>
<evidence type="ECO:0000259" key="11">
    <source>
        <dbReference type="SMART" id="SM01185"/>
    </source>
</evidence>
<dbReference type="InterPro" id="IPR013185">
    <property type="entry name" value="Transl_elong_KOW-like"/>
</dbReference>
<dbReference type="Gene3D" id="2.30.30.30">
    <property type="match status" value="1"/>
</dbReference>
<dbReference type="Proteomes" id="UP000229307">
    <property type="component" value="Unassembled WGS sequence"/>
</dbReference>
<dbReference type="HAMAP" id="MF_00141">
    <property type="entry name" value="EF_P"/>
    <property type="match status" value="1"/>
</dbReference>
<dbReference type="UniPathway" id="UPA00345"/>
<dbReference type="GO" id="GO:0005829">
    <property type="term" value="C:cytosol"/>
    <property type="evidence" value="ECO:0007669"/>
    <property type="project" value="UniProtKB-ARBA"/>
</dbReference>
<name>A0A2M7SAZ7_9BACT</name>
<dbReference type="InterPro" id="IPR020599">
    <property type="entry name" value="Transl_elong_fac_P/YeiP"/>
</dbReference>
<dbReference type="InterPro" id="IPR015365">
    <property type="entry name" value="Elong-fact-P_C"/>
</dbReference>
<dbReference type="FunFam" id="2.40.50.140:FF:000004">
    <property type="entry name" value="Elongation factor P"/>
    <property type="match status" value="1"/>
</dbReference>
<evidence type="ECO:0000256" key="3">
    <source>
        <dbReference type="ARBA" id="ARBA00009479"/>
    </source>
</evidence>
<dbReference type="InterPro" id="IPR012340">
    <property type="entry name" value="NA-bd_OB-fold"/>
</dbReference>
<dbReference type="PANTHER" id="PTHR30053:SF12">
    <property type="entry name" value="ELONGATION FACTOR P (EF-P) FAMILY PROTEIN"/>
    <property type="match status" value="1"/>
</dbReference>
<keyword evidence="4 7" id="KW-0963">Cytoplasm</keyword>
<evidence type="ECO:0000256" key="8">
    <source>
        <dbReference type="NCBIfam" id="TIGR00038"/>
    </source>
</evidence>
<dbReference type="GO" id="GO:0003746">
    <property type="term" value="F:translation elongation factor activity"/>
    <property type="evidence" value="ECO:0007669"/>
    <property type="project" value="UniProtKB-UniRule"/>
</dbReference>
<dbReference type="InterPro" id="IPR001059">
    <property type="entry name" value="Transl_elong_P/YeiP_cen"/>
</dbReference>
<reference evidence="13" key="1">
    <citation type="submission" date="2017-09" db="EMBL/GenBank/DDBJ databases">
        <title>Depth-based differentiation of microbial function through sediment-hosted aquifers and enrichment of novel symbionts in the deep terrestrial subsurface.</title>
        <authorList>
            <person name="Probst A.J."/>
            <person name="Ladd B."/>
            <person name="Jarett J.K."/>
            <person name="Geller-Mcgrath D.E."/>
            <person name="Sieber C.M.K."/>
            <person name="Emerson J.B."/>
            <person name="Anantharaman K."/>
            <person name="Thomas B.C."/>
            <person name="Malmstrom R."/>
            <person name="Stieglmeier M."/>
            <person name="Klingl A."/>
            <person name="Woyke T."/>
            <person name="Ryan C.M."/>
            <person name="Banfield J.F."/>
        </authorList>
    </citation>
    <scope>NUCLEOTIDE SEQUENCE [LARGE SCALE GENOMIC DNA]</scope>
</reference>
<evidence type="ECO:0000259" key="10">
    <source>
        <dbReference type="SMART" id="SM00841"/>
    </source>
</evidence>
<feature type="domain" description="Translation elongation factor P/YeiP central" evidence="11">
    <location>
        <begin position="67"/>
        <end position="121"/>
    </location>
</feature>
<evidence type="ECO:0000256" key="9">
    <source>
        <dbReference type="RuleBase" id="RU004389"/>
    </source>
</evidence>
<evidence type="ECO:0000256" key="6">
    <source>
        <dbReference type="ARBA" id="ARBA00022917"/>
    </source>
</evidence>
<comment type="subcellular location">
    <subcellularLocation>
        <location evidence="1 7">Cytoplasm</location>
    </subcellularLocation>
</comment>
<dbReference type="PROSITE" id="PS01275">
    <property type="entry name" value="EFP"/>
    <property type="match status" value="1"/>
</dbReference>
<keyword evidence="6 7" id="KW-0648">Protein biosynthesis</keyword>
<accession>A0A2M7SAZ7</accession>
<dbReference type="InterPro" id="IPR011768">
    <property type="entry name" value="Transl_elongation_fac_P"/>
</dbReference>
<dbReference type="PIRSF" id="PIRSF005901">
    <property type="entry name" value="EF-P"/>
    <property type="match status" value="1"/>
</dbReference>
<evidence type="ECO:0000256" key="1">
    <source>
        <dbReference type="ARBA" id="ARBA00004496"/>
    </source>
</evidence>
<dbReference type="Gene3D" id="2.40.50.140">
    <property type="entry name" value="Nucleic acid-binding proteins"/>
    <property type="match status" value="2"/>
</dbReference>
<keyword evidence="5 7" id="KW-0251">Elongation factor</keyword>
<dbReference type="EMBL" id="PFMR01000171">
    <property type="protein sequence ID" value="PIZ16671.1"/>
    <property type="molecule type" value="Genomic_DNA"/>
</dbReference>
<dbReference type="InterPro" id="IPR014722">
    <property type="entry name" value="Rib_uL2_dom2"/>
</dbReference>
<dbReference type="SMART" id="SM01185">
    <property type="entry name" value="EFP"/>
    <property type="match status" value="1"/>
</dbReference>
<dbReference type="InterPro" id="IPR008991">
    <property type="entry name" value="Translation_prot_SH3-like_sf"/>
</dbReference>
<dbReference type="SUPFAM" id="SSF50104">
    <property type="entry name" value="Translation proteins SH3-like domain"/>
    <property type="match status" value="1"/>
</dbReference>
<proteinExistence type="inferred from homology"/>
<dbReference type="SMART" id="SM00841">
    <property type="entry name" value="Elong-fact-P_C"/>
    <property type="match status" value="1"/>
</dbReference>
<dbReference type="Pfam" id="PF01132">
    <property type="entry name" value="EFP"/>
    <property type="match status" value="1"/>
</dbReference>
<dbReference type="NCBIfam" id="TIGR00038">
    <property type="entry name" value="efp"/>
    <property type="match status" value="1"/>
</dbReference>
<comment type="pathway">
    <text evidence="2 7">Protein biosynthesis; polypeptide chain elongation.</text>
</comment>
<evidence type="ECO:0000256" key="7">
    <source>
        <dbReference type="HAMAP-Rule" id="MF_00141"/>
    </source>
</evidence>
<evidence type="ECO:0000313" key="12">
    <source>
        <dbReference type="EMBL" id="PIZ16671.1"/>
    </source>
</evidence>
<dbReference type="PANTHER" id="PTHR30053">
    <property type="entry name" value="ELONGATION FACTOR P"/>
    <property type="match status" value="1"/>
</dbReference>
<dbReference type="Pfam" id="PF08207">
    <property type="entry name" value="EFP_N"/>
    <property type="match status" value="1"/>
</dbReference>
<dbReference type="NCBIfam" id="NF001810">
    <property type="entry name" value="PRK00529.1"/>
    <property type="match status" value="1"/>
</dbReference>
<evidence type="ECO:0000256" key="2">
    <source>
        <dbReference type="ARBA" id="ARBA00004815"/>
    </source>
</evidence>
<dbReference type="Pfam" id="PF09285">
    <property type="entry name" value="Elong-fact-P_C"/>
    <property type="match status" value="1"/>
</dbReference>
<dbReference type="SUPFAM" id="SSF50249">
    <property type="entry name" value="Nucleic acid-binding proteins"/>
    <property type="match status" value="2"/>
</dbReference>
<gene>
    <name evidence="7 12" type="primary">efp</name>
    <name evidence="12" type="ORF">COY52_06405</name>
</gene>
<dbReference type="AlphaFoldDB" id="A0A2M7SAZ7"/>
<sequence>MVTPNDFRTGMIVIFENKLYKVVEFQHVKPGKGGAFVRARLKDVREGFVLDRTFRHHETMEEVHVEEKPSQFLYKEGSNFLFMDKETYDQVSFSEKQVGDQKKFLKEGMEVLVVYYTEKTDRAGTLVPLSIEMPNFVELKVVESPPGVKGDTVALALKEVTLENGYRISVPLFIKEGDVLKINTANGEYVERV</sequence>
<comment type="similarity">
    <text evidence="3 7 9">Belongs to the elongation factor P family.</text>
</comment>
<evidence type="ECO:0000256" key="4">
    <source>
        <dbReference type="ARBA" id="ARBA00022490"/>
    </source>
</evidence>